<evidence type="ECO:0000313" key="5">
    <source>
        <dbReference type="EMBL" id="NEZ56308.1"/>
    </source>
</evidence>
<keyword evidence="1" id="KW-0813">Transport</keyword>
<dbReference type="SUPFAM" id="SSF52540">
    <property type="entry name" value="P-loop containing nucleoside triphosphate hydrolases"/>
    <property type="match status" value="1"/>
</dbReference>
<dbReference type="CDD" id="cd03230">
    <property type="entry name" value="ABC_DR_subfamily_A"/>
    <property type="match status" value="1"/>
</dbReference>
<dbReference type="EMBL" id="QXHD01000004">
    <property type="protein sequence ID" value="NEZ56308.1"/>
    <property type="molecule type" value="Genomic_DNA"/>
</dbReference>
<dbReference type="GO" id="GO:0005524">
    <property type="term" value="F:ATP binding"/>
    <property type="evidence" value="ECO:0007669"/>
    <property type="project" value="UniProtKB-KW"/>
</dbReference>
<evidence type="ECO:0000256" key="1">
    <source>
        <dbReference type="ARBA" id="ARBA00022448"/>
    </source>
</evidence>
<dbReference type="Pfam" id="PF00005">
    <property type="entry name" value="ABC_tran"/>
    <property type="match status" value="1"/>
</dbReference>
<dbReference type="PANTHER" id="PTHR42939:SF1">
    <property type="entry name" value="ABC TRANSPORTER ATP-BINDING PROTEIN ALBC-RELATED"/>
    <property type="match status" value="1"/>
</dbReference>
<proteinExistence type="predicted"/>
<feature type="domain" description="ABC transporter" evidence="4">
    <location>
        <begin position="21"/>
        <end position="258"/>
    </location>
</feature>
<dbReference type="PROSITE" id="PS50893">
    <property type="entry name" value="ABC_TRANSPORTER_2"/>
    <property type="match status" value="1"/>
</dbReference>
<dbReference type="SMART" id="SM00382">
    <property type="entry name" value="AAA"/>
    <property type="match status" value="1"/>
</dbReference>
<keyword evidence="3 5" id="KW-0067">ATP-binding</keyword>
<keyword evidence="6" id="KW-1185">Reference proteome</keyword>
<name>A0A6M0RJ57_9CYAN</name>
<dbReference type="PROSITE" id="PS00211">
    <property type="entry name" value="ABC_TRANSPORTER_1"/>
    <property type="match status" value="1"/>
</dbReference>
<accession>A0A6M0RJ57</accession>
<gene>
    <name evidence="5" type="ORF">DXZ20_11620</name>
</gene>
<comment type="caution">
    <text evidence="5">The sequence shown here is derived from an EMBL/GenBank/DDBJ whole genome shotgun (WGS) entry which is preliminary data.</text>
</comment>
<dbReference type="InterPro" id="IPR003593">
    <property type="entry name" value="AAA+_ATPase"/>
</dbReference>
<evidence type="ECO:0000259" key="4">
    <source>
        <dbReference type="PROSITE" id="PS50893"/>
    </source>
</evidence>
<dbReference type="RefSeq" id="WP_163667653.1">
    <property type="nucleotide sequence ID" value="NZ_QXHD01000004.1"/>
</dbReference>
<evidence type="ECO:0000256" key="2">
    <source>
        <dbReference type="ARBA" id="ARBA00022741"/>
    </source>
</evidence>
<dbReference type="InterPro" id="IPR027417">
    <property type="entry name" value="P-loop_NTPase"/>
</dbReference>
<evidence type="ECO:0000256" key="3">
    <source>
        <dbReference type="ARBA" id="ARBA00022840"/>
    </source>
</evidence>
<dbReference type="AlphaFoldDB" id="A0A6M0RJ57"/>
<organism evidence="5 6">
    <name type="scientific">Adonisia turfae CCMR0081</name>
    <dbReference type="NCBI Taxonomy" id="2292702"/>
    <lineage>
        <taxon>Bacteria</taxon>
        <taxon>Bacillati</taxon>
        <taxon>Cyanobacteriota</taxon>
        <taxon>Adonisia</taxon>
        <taxon>Adonisia turfae</taxon>
    </lineage>
</organism>
<dbReference type="Gene3D" id="3.40.50.300">
    <property type="entry name" value="P-loop containing nucleotide triphosphate hydrolases"/>
    <property type="match status" value="1"/>
</dbReference>
<dbReference type="InterPro" id="IPR017871">
    <property type="entry name" value="ABC_transporter-like_CS"/>
</dbReference>
<evidence type="ECO:0000313" key="6">
    <source>
        <dbReference type="Proteomes" id="UP000481033"/>
    </source>
</evidence>
<reference evidence="5 6" key="1">
    <citation type="journal article" date="2020" name="Microb. Ecol.">
        <title>Ecogenomics of the Marine Benthic Filamentous Cyanobacterium Adonisia.</title>
        <authorList>
            <person name="Walter J.M."/>
            <person name="Coutinho F.H."/>
            <person name="Leomil L."/>
            <person name="Hargreaves P.I."/>
            <person name="Campeao M.E."/>
            <person name="Vieira V.V."/>
            <person name="Silva B.S."/>
            <person name="Fistarol G.O."/>
            <person name="Salomon P.S."/>
            <person name="Sawabe T."/>
            <person name="Mino S."/>
            <person name="Hosokawa M."/>
            <person name="Miyashita H."/>
            <person name="Maruyama F."/>
            <person name="van Verk M.C."/>
            <person name="Dutilh B.E."/>
            <person name="Thompson C.C."/>
            <person name="Thompson F.L."/>
        </authorList>
    </citation>
    <scope>NUCLEOTIDE SEQUENCE [LARGE SCALE GENOMIC DNA]</scope>
    <source>
        <strain evidence="5 6">CCMR0081</strain>
    </source>
</reference>
<dbReference type="InterPro" id="IPR051782">
    <property type="entry name" value="ABC_Transporter_VariousFunc"/>
</dbReference>
<keyword evidence="2" id="KW-0547">Nucleotide-binding</keyword>
<dbReference type="InterPro" id="IPR003439">
    <property type="entry name" value="ABC_transporter-like_ATP-bd"/>
</dbReference>
<dbReference type="PANTHER" id="PTHR42939">
    <property type="entry name" value="ABC TRANSPORTER ATP-BINDING PROTEIN ALBC-RELATED"/>
    <property type="match status" value="1"/>
</dbReference>
<sequence length="328" mass="36419">MDTVFPTGANPSAIVHRPVIVKTQDLSKTYRTGFWLNQKITSLQHCSLEIYQGETFGLLGPNGAGKTTLLKLLLGIIRPSSGSAQLLNQPAGDPTVKQQIGYLPENPYFYDYLTGWEFLTYSAGLFNIPASIYKERIPELLDRVGLSRQAAIKKQLRQYSKGMLQRIGLAQALINDPDIIFLDEPMSGLDPTGRYLVREVILSLKDQGKTIFFNSHILADVEVICDRIAILNEGELICQGSLHELLGAPDAYFVKGQGGSLDVLEKWLQNLTFEGGYWQGYLQGNPNDFMASVTLMNGRLITLDLSRLSLEAFFIQQINQQGTAPSKT</sequence>
<protein>
    <submittedName>
        <fullName evidence="5">ABC transporter ATP-binding protein</fullName>
    </submittedName>
</protein>
<dbReference type="GO" id="GO:0016887">
    <property type="term" value="F:ATP hydrolysis activity"/>
    <property type="evidence" value="ECO:0007669"/>
    <property type="project" value="InterPro"/>
</dbReference>
<dbReference type="Proteomes" id="UP000481033">
    <property type="component" value="Unassembled WGS sequence"/>
</dbReference>